<evidence type="ECO:0000313" key="2">
    <source>
        <dbReference type="Proteomes" id="UP001499951"/>
    </source>
</evidence>
<dbReference type="SUPFAM" id="SSF53335">
    <property type="entry name" value="S-adenosyl-L-methionine-dependent methyltransferases"/>
    <property type="match status" value="1"/>
</dbReference>
<evidence type="ECO:0000313" key="1">
    <source>
        <dbReference type="EMBL" id="GAA0584734.1"/>
    </source>
</evidence>
<sequence>MRSASSISLPWLDKIREDVALLAMRLDQDVDASFFAPLEALYAEGDALTRRYCGKPLAKCRVLEIGYGTRPMRMLWLWHQGVDVHGVDLDYPLLRFSPARLFRMARTNGLERALKSAVRYLALDRRQYRAMRDALVERKILTPDVSFWGNFADRLAVRNAADPAYWAEAGRFDFIYSVDVFEHIPKPQVDAMVKAMAGALNPNGVALIRPDLFTGISGSHLPEWYKERLGEKFVRKAQPWDHLRANRYPANSYLNQMRLAEYEEIFDRYLSIAEKAPIDYGLGREYLTPEVRAELKDYSEDELLTNNIDYVLTAKS</sequence>
<reference evidence="1 2" key="1">
    <citation type="journal article" date="2019" name="Int. J. Syst. Evol. Microbiol.">
        <title>The Global Catalogue of Microorganisms (GCM) 10K type strain sequencing project: providing services to taxonomists for standard genome sequencing and annotation.</title>
        <authorList>
            <consortium name="The Broad Institute Genomics Platform"/>
            <consortium name="The Broad Institute Genome Sequencing Center for Infectious Disease"/>
            <person name="Wu L."/>
            <person name="Ma J."/>
        </authorList>
    </citation>
    <scope>NUCLEOTIDE SEQUENCE [LARGE SCALE GENOMIC DNA]</scope>
    <source>
        <strain evidence="1 2">JCM 15089</strain>
    </source>
</reference>
<evidence type="ECO:0008006" key="3">
    <source>
        <dbReference type="Google" id="ProtNLM"/>
    </source>
</evidence>
<dbReference type="RefSeq" id="WP_166929111.1">
    <property type="nucleotide sequence ID" value="NZ_BAAADD010000011.1"/>
</dbReference>
<dbReference type="Proteomes" id="UP001499951">
    <property type="component" value="Unassembled WGS sequence"/>
</dbReference>
<dbReference type="EMBL" id="BAAADD010000011">
    <property type="protein sequence ID" value="GAA0584734.1"/>
    <property type="molecule type" value="Genomic_DNA"/>
</dbReference>
<comment type="caution">
    <text evidence="1">The sequence shown here is derived from an EMBL/GenBank/DDBJ whole genome shotgun (WGS) entry which is preliminary data.</text>
</comment>
<dbReference type="Gene3D" id="3.40.50.150">
    <property type="entry name" value="Vaccinia Virus protein VP39"/>
    <property type="match status" value="1"/>
</dbReference>
<proteinExistence type="predicted"/>
<keyword evidence="2" id="KW-1185">Reference proteome</keyword>
<accession>A0ABN1F7Z7</accession>
<protein>
    <recommendedName>
        <fullName evidence="3">Class I SAM-dependent methyltransferase</fullName>
    </recommendedName>
</protein>
<name>A0ABN1F7Z7_9PROT</name>
<dbReference type="InterPro" id="IPR029063">
    <property type="entry name" value="SAM-dependent_MTases_sf"/>
</dbReference>
<dbReference type="Pfam" id="PF13489">
    <property type="entry name" value="Methyltransf_23"/>
    <property type="match status" value="1"/>
</dbReference>
<gene>
    <name evidence="1" type="ORF">GCM10008942_37040</name>
</gene>
<organism evidence="1 2">
    <name type="scientific">Rhizomicrobium electricum</name>
    <dbReference type="NCBI Taxonomy" id="480070"/>
    <lineage>
        <taxon>Bacteria</taxon>
        <taxon>Pseudomonadati</taxon>
        <taxon>Pseudomonadota</taxon>
        <taxon>Alphaproteobacteria</taxon>
        <taxon>Micropepsales</taxon>
        <taxon>Micropepsaceae</taxon>
        <taxon>Rhizomicrobium</taxon>
    </lineage>
</organism>